<evidence type="ECO:0000256" key="3">
    <source>
        <dbReference type="ARBA" id="ARBA00022553"/>
    </source>
</evidence>
<dbReference type="AlphaFoldDB" id="A0A6P1YJU1"/>
<dbReference type="HAMAP" id="MF_00710">
    <property type="entry name" value="Malonate_deCO2ase_dsu"/>
    <property type="match status" value="1"/>
</dbReference>
<evidence type="ECO:0000256" key="4">
    <source>
        <dbReference type="NCBIfam" id="TIGR03130"/>
    </source>
</evidence>
<sequence>MERLEFRFAGRPDAPVASDGEVLVGVVGSGNLEVMIEQVDLGGACLVAIDTSINGFRETWESVLTDFVARHRLGNIRVSINDGGATPAVVALRLDQALANLGKQR</sequence>
<evidence type="ECO:0000313" key="6">
    <source>
        <dbReference type="EMBL" id="QIB32976.1"/>
    </source>
</evidence>
<feature type="modified residue" description="O-(phosphoribosyl dephospho-coenzyme A)serine" evidence="5">
    <location>
        <position position="29"/>
    </location>
</feature>
<evidence type="ECO:0000256" key="2">
    <source>
        <dbReference type="ARBA" id="ARBA00022490"/>
    </source>
</evidence>
<evidence type="ECO:0000256" key="5">
    <source>
        <dbReference type="PIRSR" id="PIRSR609662-50"/>
    </source>
</evidence>
<evidence type="ECO:0000313" key="7">
    <source>
        <dbReference type="Proteomes" id="UP000464751"/>
    </source>
</evidence>
<dbReference type="Pfam" id="PF06857">
    <property type="entry name" value="ACP"/>
    <property type="match status" value="1"/>
</dbReference>
<evidence type="ECO:0000256" key="1">
    <source>
        <dbReference type="ARBA" id="ARBA00004496"/>
    </source>
</evidence>
<dbReference type="RefSeq" id="WP_163074061.1">
    <property type="nucleotide sequence ID" value="NZ_CP048630.1"/>
</dbReference>
<gene>
    <name evidence="6" type="ORF">G3A50_04050</name>
</gene>
<dbReference type="InterPro" id="IPR009662">
    <property type="entry name" value="Malonate_deCO2ase_dsu"/>
</dbReference>
<accession>A0A6P1YJU1</accession>
<dbReference type="GO" id="GO:0005737">
    <property type="term" value="C:cytoplasm"/>
    <property type="evidence" value="ECO:0007669"/>
    <property type="project" value="UniProtKB-SubCell"/>
</dbReference>
<comment type="subcellular location">
    <subcellularLocation>
        <location evidence="1">Cytoplasm</location>
    </subcellularLocation>
</comment>
<organism evidence="6 7">
    <name type="scientific">Ancylobacter pratisalsi</name>
    <dbReference type="NCBI Taxonomy" id="1745854"/>
    <lineage>
        <taxon>Bacteria</taxon>
        <taxon>Pseudomonadati</taxon>
        <taxon>Pseudomonadota</taxon>
        <taxon>Alphaproteobacteria</taxon>
        <taxon>Hyphomicrobiales</taxon>
        <taxon>Xanthobacteraceae</taxon>
        <taxon>Ancylobacter</taxon>
    </lineage>
</organism>
<keyword evidence="3 5" id="KW-0597">Phosphoprotein</keyword>
<dbReference type="EMBL" id="CP048630">
    <property type="protein sequence ID" value="QIB32976.1"/>
    <property type="molecule type" value="Genomic_DNA"/>
</dbReference>
<name>A0A6P1YJU1_9HYPH</name>
<reference evidence="6 7" key="1">
    <citation type="submission" date="2020-02" db="EMBL/GenBank/DDBJ databases">
        <authorList>
            <person name="Li G."/>
        </authorList>
    </citation>
    <scope>NUCLEOTIDE SEQUENCE [LARGE SCALE GENOMIC DNA]</scope>
    <source>
        <strain evidence="6 7">DSM 102029</strain>
    </source>
</reference>
<comment type="PTM">
    <text evidence="5">Covalently binds the prosthetic group of malonate decarboxylase.</text>
</comment>
<protein>
    <recommendedName>
        <fullName evidence="4">Malonate decarboxylase acyl carrier protein</fullName>
    </recommendedName>
</protein>
<keyword evidence="7" id="KW-1185">Reference proteome</keyword>
<dbReference type="NCBIfam" id="TIGR03130">
    <property type="entry name" value="malonate_delta"/>
    <property type="match status" value="1"/>
</dbReference>
<dbReference type="Proteomes" id="UP000464751">
    <property type="component" value="Chromosome"/>
</dbReference>
<dbReference type="InterPro" id="IPR023439">
    <property type="entry name" value="Mal_deCO2ase/Cit_lyase_ACP"/>
</dbReference>
<dbReference type="KEGG" id="apra:G3A50_04050"/>
<proteinExistence type="inferred from homology"/>
<keyword evidence="2" id="KW-0963">Cytoplasm</keyword>